<sequence>MPAVPSSSTSHPLSIRQVKIHGGFWGKRQQLMRDALIPHALEWMERLGWVDNLRDAAAGKPFDHAGYQFADSEVYKIVEAMCWDLVRAPDEGMLARVDELVGVIVAAQEPDGYLHTLFGRPWQKPRYSDMAWGHELYCFGHLIHAAVAHHRATASTELLDVARRTADHVCIMFGSQGMNRVCGHPGIETALVELYRTTGEERYLDQAMIFIDRRGSGTLPVTELGAGYWQDAISVRRTTVMHGHAVRALYLAAGAVDAAVEKNDTGLLAIMRSQWDATTARRTYITGGMGSHHMDEAFGEDYVLPPDRSYYETCAGVASIMLSWRLLLATGEARYADLMERTLYNVVATALSSDGTKFFYANTLHQRSADQLPATSALGVAIRGGAAQRQPWFEVSCCPPNVARLLASLGAYAATAVEDGVMIHQYVAGSIHADTGAGPVALSVETRYPEHGSVTIRVETAPAAGTTLRIRVPSWADGATLTLPGGTVVSTVAGEYVAAVGVRKGQSISLTIPLTVRATYPDPRIDAVRGTVAFEKGPEVLALESHDLPAGWLLEEGHLASVAVTERDNSVYVALQRVTLSPAAWPYSGSQPVEPVSTEDVALVPYHQWAERGPAAMRIFLPLSQSAASTGYSRVQEAAEVEA</sequence>
<dbReference type="AlphaFoldDB" id="A0A3M0G5E5"/>
<proteinExistence type="predicted"/>
<dbReference type="PANTHER" id="PTHR43465">
    <property type="entry name" value="DUF1680 DOMAIN PROTEIN (AFU_ORTHOLOGUE AFUA_1G08910)"/>
    <property type="match status" value="1"/>
</dbReference>
<evidence type="ECO:0000259" key="2">
    <source>
        <dbReference type="Pfam" id="PF20736"/>
    </source>
</evidence>
<dbReference type="InterPro" id="IPR049046">
    <property type="entry name" value="Beta-AFase-like_GH127_middle"/>
</dbReference>
<accession>A0A3M0G5E5</accession>
<keyword evidence="5" id="KW-1185">Reference proteome</keyword>
<dbReference type="Pfam" id="PF07944">
    <property type="entry name" value="Beta-AFase-like_GH127_cat"/>
    <property type="match status" value="1"/>
</dbReference>
<evidence type="ECO:0000259" key="3">
    <source>
        <dbReference type="Pfam" id="PF20737"/>
    </source>
</evidence>
<organism evidence="4 5">
    <name type="scientific">Tessaracoccus antarcticus</name>
    <dbReference type="NCBI Taxonomy" id="2479848"/>
    <lineage>
        <taxon>Bacteria</taxon>
        <taxon>Bacillati</taxon>
        <taxon>Actinomycetota</taxon>
        <taxon>Actinomycetes</taxon>
        <taxon>Propionibacteriales</taxon>
        <taxon>Propionibacteriaceae</taxon>
        <taxon>Tessaracoccus</taxon>
    </lineage>
</organism>
<feature type="domain" description="Non-reducing end beta-L-arabinofuranosidase-like GH127 middle" evidence="2">
    <location>
        <begin position="421"/>
        <end position="513"/>
    </location>
</feature>
<dbReference type="EMBL" id="REFW01000006">
    <property type="protein sequence ID" value="RMB57472.1"/>
    <property type="molecule type" value="Genomic_DNA"/>
</dbReference>
<dbReference type="PANTHER" id="PTHR43465:SF2">
    <property type="entry name" value="DUF1680 DOMAIN PROTEIN (AFU_ORTHOLOGUE AFUA_1G08910)"/>
    <property type="match status" value="1"/>
</dbReference>
<dbReference type="InterPro" id="IPR008928">
    <property type="entry name" value="6-hairpin_glycosidase_sf"/>
</dbReference>
<dbReference type="Pfam" id="PF20737">
    <property type="entry name" value="Glyco_hydro127C"/>
    <property type="match status" value="1"/>
</dbReference>
<comment type="caution">
    <text evidence="4">The sequence shown here is derived from an EMBL/GenBank/DDBJ whole genome shotgun (WGS) entry which is preliminary data.</text>
</comment>
<dbReference type="Proteomes" id="UP000275256">
    <property type="component" value="Unassembled WGS sequence"/>
</dbReference>
<gene>
    <name evidence="4" type="ORF">EAX62_15635</name>
</gene>
<evidence type="ECO:0000259" key="1">
    <source>
        <dbReference type="Pfam" id="PF07944"/>
    </source>
</evidence>
<evidence type="ECO:0000313" key="5">
    <source>
        <dbReference type="Proteomes" id="UP000275256"/>
    </source>
</evidence>
<dbReference type="InterPro" id="IPR012878">
    <property type="entry name" value="Beta-AFase-like_GH127_cat"/>
</dbReference>
<reference evidence="4 5" key="1">
    <citation type="submission" date="2018-10" db="EMBL/GenBank/DDBJ databases">
        <title>Tessaracoccus antarcticuss sp. nov., isolated from sediment.</title>
        <authorList>
            <person name="Zhou L.Y."/>
            <person name="Du Z.J."/>
        </authorList>
    </citation>
    <scope>NUCLEOTIDE SEQUENCE [LARGE SCALE GENOMIC DNA]</scope>
    <source>
        <strain evidence="4 5">JDX10</strain>
    </source>
</reference>
<protein>
    <submittedName>
        <fullName evidence="4">Glycoside hydrolase family 127 protein</fullName>
    </submittedName>
</protein>
<feature type="domain" description="Non-reducing end beta-L-arabinofuranosidase-like GH127 C-terminal" evidence="3">
    <location>
        <begin position="516"/>
        <end position="622"/>
    </location>
</feature>
<name>A0A3M0G5E5_9ACTN</name>
<dbReference type="OrthoDB" id="9757939at2"/>
<keyword evidence="4" id="KW-0378">Hydrolase</keyword>
<dbReference type="GO" id="GO:0005975">
    <property type="term" value="P:carbohydrate metabolic process"/>
    <property type="evidence" value="ECO:0007669"/>
    <property type="project" value="InterPro"/>
</dbReference>
<dbReference type="InterPro" id="IPR049049">
    <property type="entry name" value="Beta-AFase-like_GH127_C"/>
</dbReference>
<dbReference type="SUPFAM" id="SSF48208">
    <property type="entry name" value="Six-hairpin glycosidases"/>
    <property type="match status" value="1"/>
</dbReference>
<dbReference type="GO" id="GO:0016787">
    <property type="term" value="F:hydrolase activity"/>
    <property type="evidence" value="ECO:0007669"/>
    <property type="project" value="UniProtKB-KW"/>
</dbReference>
<dbReference type="Pfam" id="PF20736">
    <property type="entry name" value="Glyco_hydro127M"/>
    <property type="match status" value="1"/>
</dbReference>
<dbReference type="InterPro" id="IPR049174">
    <property type="entry name" value="Beta-AFase-like"/>
</dbReference>
<feature type="domain" description="Non-reducing end beta-L-arabinofuranosidase-like GH127 catalytic" evidence="1">
    <location>
        <begin position="17"/>
        <end position="410"/>
    </location>
</feature>
<evidence type="ECO:0000313" key="4">
    <source>
        <dbReference type="EMBL" id="RMB57472.1"/>
    </source>
</evidence>
<dbReference type="RefSeq" id="WP_121902675.1">
    <property type="nucleotide sequence ID" value="NZ_REFW01000006.1"/>
</dbReference>